<feature type="transmembrane region" description="Helical" evidence="2">
    <location>
        <begin position="621"/>
        <end position="639"/>
    </location>
</feature>
<feature type="transmembrane region" description="Helical" evidence="2">
    <location>
        <begin position="221"/>
        <end position="240"/>
    </location>
</feature>
<feature type="transmembrane region" description="Helical" evidence="2">
    <location>
        <begin position="358"/>
        <end position="374"/>
    </location>
</feature>
<feature type="transmembrane region" description="Helical" evidence="2">
    <location>
        <begin position="380"/>
        <end position="399"/>
    </location>
</feature>
<feature type="transmembrane region" description="Helical" evidence="2">
    <location>
        <begin position="555"/>
        <end position="574"/>
    </location>
</feature>
<feature type="transmembrane region" description="Helical" evidence="2">
    <location>
        <begin position="246"/>
        <end position="269"/>
    </location>
</feature>
<feature type="transmembrane region" description="Helical" evidence="2">
    <location>
        <begin position="290"/>
        <end position="312"/>
    </location>
</feature>
<dbReference type="InterPro" id="IPR010640">
    <property type="entry name" value="Low_temperature_requirement_A"/>
</dbReference>
<feature type="transmembrane region" description="Helical" evidence="2">
    <location>
        <begin position="87"/>
        <end position="109"/>
    </location>
</feature>
<feature type="transmembrane region" description="Helical" evidence="2">
    <location>
        <begin position="761"/>
        <end position="794"/>
    </location>
</feature>
<evidence type="ECO:0000256" key="1">
    <source>
        <dbReference type="SAM" id="MobiDB-lite"/>
    </source>
</evidence>
<dbReference type="RefSeq" id="WP_311412354.1">
    <property type="nucleotide sequence ID" value="NZ_JAVRFL010000015.1"/>
</dbReference>
<feature type="transmembrane region" description="Helical" evidence="2">
    <location>
        <begin position="115"/>
        <end position="141"/>
    </location>
</feature>
<dbReference type="PANTHER" id="PTHR36840">
    <property type="entry name" value="BLL5714 PROTEIN"/>
    <property type="match status" value="1"/>
</dbReference>
<keyword evidence="2" id="KW-0472">Membrane</keyword>
<keyword evidence="4" id="KW-1185">Reference proteome</keyword>
<feature type="region of interest" description="Disordered" evidence="1">
    <location>
        <begin position="802"/>
        <end position="823"/>
    </location>
</feature>
<organism evidence="3 4">
    <name type="scientific">Micromonospora reichwaldensis</name>
    <dbReference type="NCBI Taxonomy" id="3075516"/>
    <lineage>
        <taxon>Bacteria</taxon>
        <taxon>Bacillati</taxon>
        <taxon>Actinomycetota</taxon>
        <taxon>Actinomycetes</taxon>
        <taxon>Micromonosporales</taxon>
        <taxon>Micromonosporaceae</taxon>
        <taxon>Micromonospora</taxon>
    </lineage>
</organism>
<feature type="transmembrane region" description="Helical" evidence="2">
    <location>
        <begin position="645"/>
        <end position="666"/>
    </location>
</feature>
<feature type="transmembrane region" description="Helical" evidence="2">
    <location>
        <begin position="430"/>
        <end position="448"/>
    </location>
</feature>
<dbReference type="Proteomes" id="UP001180973">
    <property type="component" value="Unassembled WGS sequence"/>
</dbReference>
<name>A0ABU2WWD2_9ACTN</name>
<proteinExistence type="predicted"/>
<evidence type="ECO:0000313" key="3">
    <source>
        <dbReference type="EMBL" id="MDT0530230.1"/>
    </source>
</evidence>
<feature type="transmembrane region" description="Helical" evidence="2">
    <location>
        <begin position="180"/>
        <end position="200"/>
    </location>
</feature>
<comment type="caution">
    <text evidence="3">The sequence shown here is derived from an EMBL/GenBank/DDBJ whole genome shotgun (WGS) entry which is preliminary data.</text>
</comment>
<accession>A0ABU2WWD2</accession>
<feature type="transmembrane region" description="Helical" evidence="2">
    <location>
        <begin position="29"/>
        <end position="48"/>
    </location>
</feature>
<sequence length="823" mass="86124">MRASGTGRIRAAVSGRIQPGPGGVTRLELFLDLVFVYAFFNVTELMSANFHPVGLFEGFLVVALLWRCWASYAWFGNTVRFDRGIMPLVVFGAAAGIFVVGVALPVAFADRPGGLWGPLVFAVAFVLVRLVPVAVTTLAGLNTGDRPLFARRAWLPLCVTSPLLLAAASLPALLPDWPPVHLAQVVLFTVATAVDYAGLAGLGSRDWRLGSVGHWAERHSLIVLVALGETIISIGTSRGLVGDSPITWSVLAGSALGVVVVIVLWWTYFDLARFAAEQSLRRLPGGVTSLVGRDAYALLHLPMVGGLILLALGLKHALSATEVSTAGRWGTGSVLALHGGALLYLLGLLAFEKRGFNLVGRSVVLGIGLLLAAAPVALHAAALGSLAVLAACLGTAMIADRTVFARRHRRLHEAIAGTVRRVAVVRPHQLFLDLIVVYAFIQITVLVTRQPSPAGLAQGLGVLALLWWSWCLYAWLESVAPRFTTSLVRVTVLAAGASTFVLGVAIPQAFSRVPGGLPGPLIVVTCYVALRVLHLASFFRVARGDPALRAQATRAAVPTAAALALLVGATLTFPPIGQPISPLSAACWTAAVVVDLAGGYLTGARDWGIRSIEQWTHRYNLVVLVALGEGFISTGVALADTSISAASLVTVALIVTLLAALWWTYVGTDRVLDRRLSQVSTGPSGAALARDAYTYLHLLTVAGLILVALGLTTTLAQVAQRPGAPLASLGHAALHGGVFVFLAGDQLIWRRATGRFCRRRMLGLLVVALAAPATAALPSLASLVLLAAVGVAVATTTSLRAVTPPPAGTGGKRVGGTAPRPTQ</sequence>
<reference evidence="3" key="1">
    <citation type="submission" date="2023-09" db="EMBL/GenBank/DDBJ databases">
        <title>30 novel species of actinomycetes from the DSMZ collection.</title>
        <authorList>
            <person name="Nouioui I."/>
        </authorList>
    </citation>
    <scope>NUCLEOTIDE SEQUENCE</scope>
    <source>
        <strain evidence="3">DSM 115977</strain>
    </source>
</reference>
<feature type="transmembrane region" description="Helical" evidence="2">
    <location>
        <begin position="153"/>
        <end position="174"/>
    </location>
</feature>
<dbReference type="PANTHER" id="PTHR36840:SF1">
    <property type="entry name" value="BLL5714 PROTEIN"/>
    <property type="match status" value="1"/>
</dbReference>
<evidence type="ECO:0000313" key="4">
    <source>
        <dbReference type="Proteomes" id="UP001180973"/>
    </source>
</evidence>
<evidence type="ECO:0000256" key="2">
    <source>
        <dbReference type="SAM" id="Phobius"/>
    </source>
</evidence>
<feature type="transmembrane region" description="Helical" evidence="2">
    <location>
        <begin position="487"/>
        <end position="510"/>
    </location>
</feature>
<dbReference type="Pfam" id="PF06772">
    <property type="entry name" value="LtrA"/>
    <property type="match status" value="2"/>
</dbReference>
<protein>
    <submittedName>
        <fullName evidence="3">Low temperature requirement protein A</fullName>
    </submittedName>
</protein>
<keyword evidence="2" id="KW-0812">Transmembrane</keyword>
<feature type="transmembrane region" description="Helical" evidence="2">
    <location>
        <begin position="522"/>
        <end position="543"/>
    </location>
</feature>
<keyword evidence="2" id="KW-1133">Transmembrane helix</keyword>
<feature type="transmembrane region" description="Helical" evidence="2">
    <location>
        <begin position="580"/>
        <end position="601"/>
    </location>
</feature>
<gene>
    <name evidence="3" type="ORF">RM555_14660</name>
</gene>
<dbReference type="EMBL" id="JAVRFL010000015">
    <property type="protein sequence ID" value="MDT0530230.1"/>
    <property type="molecule type" value="Genomic_DNA"/>
</dbReference>
<feature type="transmembrane region" description="Helical" evidence="2">
    <location>
        <begin position="54"/>
        <end position="75"/>
    </location>
</feature>
<feature type="transmembrane region" description="Helical" evidence="2">
    <location>
        <begin position="695"/>
        <end position="716"/>
    </location>
</feature>
<feature type="transmembrane region" description="Helical" evidence="2">
    <location>
        <begin position="454"/>
        <end position="475"/>
    </location>
</feature>
<feature type="transmembrane region" description="Helical" evidence="2">
    <location>
        <begin position="728"/>
        <end position="749"/>
    </location>
</feature>
<feature type="transmembrane region" description="Helical" evidence="2">
    <location>
        <begin position="332"/>
        <end position="351"/>
    </location>
</feature>